<dbReference type="RefSeq" id="WP_256396992.1">
    <property type="nucleotide sequence ID" value="NZ_JANHDL010000004.1"/>
</dbReference>
<comment type="caution">
    <text evidence="1">The sequence shown here is derived from an EMBL/GenBank/DDBJ whole genome shotgun (WGS) entry which is preliminary data.</text>
</comment>
<keyword evidence="2" id="KW-1185">Reference proteome</keyword>
<dbReference type="Proteomes" id="UP001597185">
    <property type="component" value="Unassembled WGS sequence"/>
</dbReference>
<name>A0ABD6C0N3_9EURY</name>
<dbReference type="InterPro" id="IPR013320">
    <property type="entry name" value="ConA-like_dom_sf"/>
</dbReference>
<dbReference type="EMBL" id="JBHUDB010000002">
    <property type="protein sequence ID" value="MFD1570204.1"/>
    <property type="molecule type" value="Genomic_DNA"/>
</dbReference>
<gene>
    <name evidence="1" type="ORF">ACFR9T_06330</name>
</gene>
<dbReference type="AlphaFoldDB" id="A0ABD6C0N3"/>
<organism evidence="1 2">
    <name type="scientific">Halorubrum laminariae</name>
    <dbReference type="NCBI Taxonomy" id="1433523"/>
    <lineage>
        <taxon>Archaea</taxon>
        <taxon>Methanobacteriati</taxon>
        <taxon>Methanobacteriota</taxon>
        <taxon>Stenosarchaea group</taxon>
        <taxon>Halobacteria</taxon>
        <taxon>Halobacteriales</taxon>
        <taxon>Haloferacaceae</taxon>
        <taxon>Halorubrum</taxon>
    </lineage>
</organism>
<evidence type="ECO:0000313" key="1">
    <source>
        <dbReference type="EMBL" id="MFD1570204.1"/>
    </source>
</evidence>
<proteinExistence type="predicted"/>
<dbReference type="Pfam" id="PF13385">
    <property type="entry name" value="Laminin_G_3"/>
    <property type="match status" value="1"/>
</dbReference>
<protein>
    <submittedName>
        <fullName evidence="1">LamG domain-containing protein</fullName>
    </submittedName>
</protein>
<dbReference type="SUPFAM" id="SSF49899">
    <property type="entry name" value="Concanavalin A-like lectins/glucanases"/>
    <property type="match status" value="1"/>
</dbReference>
<reference evidence="1 2" key="1">
    <citation type="journal article" date="2019" name="Int. J. Syst. Evol. Microbiol.">
        <title>The Global Catalogue of Microorganisms (GCM) 10K type strain sequencing project: providing services to taxonomists for standard genome sequencing and annotation.</title>
        <authorList>
            <consortium name="The Broad Institute Genomics Platform"/>
            <consortium name="The Broad Institute Genome Sequencing Center for Infectious Disease"/>
            <person name="Wu L."/>
            <person name="Ma J."/>
        </authorList>
    </citation>
    <scope>NUCLEOTIDE SEQUENCE [LARGE SCALE GENOMIC DNA]</scope>
    <source>
        <strain evidence="1 2">CGMCC 1.12689</strain>
    </source>
</reference>
<dbReference type="Gene3D" id="2.60.120.200">
    <property type="match status" value="1"/>
</dbReference>
<sequence>MGIDRGTYTSRRVVPENASWATAADWESGDLSSVDLEGDGIRFRGTKYGGPPASGVARWPLEETVEDVWGEHDGVNRGASFTSDSELRDGAWFNAGSEDYIALPQVQLAGPEMSVSAWVKPTHHGESSYDRVLSAGTYQPFNLVIYGHGSGSWEPYFDITTEHDRGTAGQPWEYPDQTFAWDTRHHLLGVYGDGYVRMYVDGSEIASQQLTGELDTSKYGYTTYSYIGTREKDASGGPIQEFLSGFLKDVRVYDKVLSPSEAVGLYETGTIDG</sequence>
<evidence type="ECO:0000313" key="2">
    <source>
        <dbReference type="Proteomes" id="UP001597185"/>
    </source>
</evidence>
<accession>A0ABD6C0N3</accession>